<evidence type="ECO:0000313" key="3">
    <source>
        <dbReference type="Proteomes" id="UP000002630"/>
    </source>
</evidence>
<dbReference type="InterPro" id="IPR050209">
    <property type="entry name" value="Rab_GTPases_membrane_traffic"/>
</dbReference>
<dbReference type="eggNOG" id="KOG0087">
    <property type="taxonomic scope" value="Eukaryota"/>
</dbReference>
<proteinExistence type="inferred from homology"/>
<dbReference type="FunFam" id="3.40.50.300:FF:001447">
    <property type="entry name" value="Ras-related protein Rab-1B"/>
    <property type="match status" value="1"/>
</dbReference>
<organism evidence="2 3">
    <name type="scientific">Ectocarpus siliculosus</name>
    <name type="common">Brown alga</name>
    <name type="synonym">Conferva siliculosa</name>
    <dbReference type="NCBI Taxonomy" id="2880"/>
    <lineage>
        <taxon>Eukaryota</taxon>
        <taxon>Sar</taxon>
        <taxon>Stramenopiles</taxon>
        <taxon>Ochrophyta</taxon>
        <taxon>PX clade</taxon>
        <taxon>Phaeophyceae</taxon>
        <taxon>Ectocarpales</taxon>
        <taxon>Ectocarpaceae</taxon>
        <taxon>Ectocarpus</taxon>
    </lineage>
</organism>
<dbReference type="GO" id="GO:0005525">
    <property type="term" value="F:GTP binding"/>
    <property type="evidence" value="ECO:0007669"/>
    <property type="project" value="InterPro"/>
</dbReference>
<dbReference type="STRING" id="2880.D8LDH8"/>
<reference evidence="2 3" key="1">
    <citation type="journal article" date="2010" name="Nature">
        <title>The Ectocarpus genome and the independent evolution of multicellularity in brown algae.</title>
        <authorList>
            <person name="Cock J.M."/>
            <person name="Sterck L."/>
            <person name="Rouze P."/>
            <person name="Scornet D."/>
            <person name="Allen A.E."/>
            <person name="Amoutzias G."/>
            <person name="Anthouard V."/>
            <person name="Artiguenave F."/>
            <person name="Aury J.M."/>
            <person name="Badger J.H."/>
            <person name="Beszteri B."/>
            <person name="Billiau K."/>
            <person name="Bonnet E."/>
            <person name="Bothwell J.H."/>
            <person name="Bowler C."/>
            <person name="Boyen C."/>
            <person name="Brownlee C."/>
            <person name="Carrano C.J."/>
            <person name="Charrier B."/>
            <person name="Cho G.Y."/>
            <person name="Coelho S.M."/>
            <person name="Collen J."/>
            <person name="Corre E."/>
            <person name="Da Silva C."/>
            <person name="Delage L."/>
            <person name="Delaroque N."/>
            <person name="Dittami S.M."/>
            <person name="Doulbeau S."/>
            <person name="Elias M."/>
            <person name="Farnham G."/>
            <person name="Gachon C.M."/>
            <person name="Gschloessl B."/>
            <person name="Heesch S."/>
            <person name="Jabbari K."/>
            <person name="Jubin C."/>
            <person name="Kawai H."/>
            <person name="Kimura K."/>
            <person name="Kloareg B."/>
            <person name="Kupper F.C."/>
            <person name="Lang D."/>
            <person name="Le Bail A."/>
            <person name="Leblanc C."/>
            <person name="Lerouge P."/>
            <person name="Lohr M."/>
            <person name="Lopez P.J."/>
            <person name="Martens C."/>
            <person name="Maumus F."/>
            <person name="Michel G."/>
            <person name="Miranda-Saavedra D."/>
            <person name="Morales J."/>
            <person name="Moreau H."/>
            <person name="Motomura T."/>
            <person name="Nagasato C."/>
            <person name="Napoli C.A."/>
            <person name="Nelson D.R."/>
            <person name="Nyvall-Collen P."/>
            <person name="Peters A.F."/>
            <person name="Pommier C."/>
            <person name="Potin P."/>
            <person name="Poulain J."/>
            <person name="Quesneville H."/>
            <person name="Read B."/>
            <person name="Rensing S.A."/>
            <person name="Ritter A."/>
            <person name="Rousvoal S."/>
            <person name="Samanta M."/>
            <person name="Samson G."/>
            <person name="Schroeder D.C."/>
            <person name="Segurens B."/>
            <person name="Strittmatter M."/>
            <person name="Tonon T."/>
            <person name="Tregear J.W."/>
            <person name="Valentin K."/>
            <person name="von Dassow P."/>
            <person name="Yamagishi T."/>
            <person name="Van de Peer Y."/>
            <person name="Wincker P."/>
        </authorList>
    </citation>
    <scope>NUCLEOTIDE SEQUENCE [LARGE SCALE GENOMIC DNA]</scope>
    <source>
        <strain evidence="3">Ec32 / CCAP1310/4</strain>
    </source>
</reference>
<evidence type="ECO:0000256" key="1">
    <source>
        <dbReference type="ARBA" id="ARBA00006270"/>
    </source>
</evidence>
<dbReference type="NCBIfam" id="TIGR00231">
    <property type="entry name" value="small_GTP"/>
    <property type="match status" value="1"/>
</dbReference>
<dbReference type="EMBL" id="FN647877">
    <property type="protein sequence ID" value="CBN74044.1"/>
    <property type="molecule type" value="Genomic_DNA"/>
</dbReference>
<dbReference type="InterPro" id="IPR027417">
    <property type="entry name" value="P-loop_NTPase"/>
</dbReference>
<name>D8LDH8_ECTSI</name>
<evidence type="ECO:0000313" key="2">
    <source>
        <dbReference type="EMBL" id="CBN74044.1"/>
    </source>
</evidence>
<dbReference type="PRINTS" id="PR00449">
    <property type="entry name" value="RASTRNSFRMNG"/>
</dbReference>
<dbReference type="InParanoid" id="D8LDH8"/>
<dbReference type="OMA" id="ITTNAMK"/>
<comment type="similarity">
    <text evidence="1">Belongs to the small GTPase superfamily. Rab family.</text>
</comment>
<dbReference type="AlphaFoldDB" id="D8LDH8"/>
<protein>
    <submittedName>
        <fullName evidence="2">Rab11C, RAB family GTPase</fullName>
    </submittedName>
</protein>
<dbReference type="PROSITE" id="PS51421">
    <property type="entry name" value="RAS"/>
    <property type="match status" value="1"/>
</dbReference>
<gene>
    <name evidence="2" type="primary">Rab11C</name>
    <name evidence="2" type="ORF">Esi_0012_0086</name>
</gene>
<dbReference type="SMART" id="SM00173">
    <property type="entry name" value="RAS"/>
    <property type="match status" value="1"/>
</dbReference>
<sequence length="210" mass="23316">MVRVVDQMSASCMAGCSYSSSGDRVYTLKFVLVGSRGVGKTRLASLFHRKKSGCPSAAVGMQFGTRTLRYSDSLSVRAQIWDTAGTFAFKSVKDAFFGGTVGVMLVYDISKRSTFDDLARWLSLVRENSHKSVALILVGNKSDMSTTQREVSMVEGMRFARKHGMDFVETSALRGLHVEEACRQLIMSVARYLPQDKCVWSKKKVRSSHD</sequence>
<dbReference type="InterPro" id="IPR001806">
    <property type="entry name" value="Small_GTPase"/>
</dbReference>
<dbReference type="PROSITE" id="PS51419">
    <property type="entry name" value="RAB"/>
    <property type="match status" value="1"/>
</dbReference>
<dbReference type="EMBL" id="FN649735">
    <property type="protein sequence ID" value="CBN74044.1"/>
    <property type="molecule type" value="Genomic_DNA"/>
</dbReference>
<dbReference type="Pfam" id="PF00071">
    <property type="entry name" value="Ras"/>
    <property type="match status" value="1"/>
</dbReference>
<dbReference type="SMART" id="SM00174">
    <property type="entry name" value="RHO"/>
    <property type="match status" value="1"/>
</dbReference>
<dbReference type="GO" id="GO:0003924">
    <property type="term" value="F:GTPase activity"/>
    <property type="evidence" value="ECO:0007669"/>
    <property type="project" value="InterPro"/>
</dbReference>
<dbReference type="Proteomes" id="UP000002630">
    <property type="component" value="Linkage Group LG10"/>
</dbReference>
<dbReference type="Gene3D" id="3.40.50.300">
    <property type="entry name" value="P-loop containing nucleotide triphosphate hydrolases"/>
    <property type="match status" value="1"/>
</dbReference>
<dbReference type="PANTHER" id="PTHR47979">
    <property type="entry name" value="DRAB11-RELATED"/>
    <property type="match status" value="1"/>
</dbReference>
<keyword evidence="3" id="KW-1185">Reference proteome</keyword>
<dbReference type="SMART" id="SM00175">
    <property type="entry name" value="RAB"/>
    <property type="match status" value="1"/>
</dbReference>
<dbReference type="InterPro" id="IPR005225">
    <property type="entry name" value="Small_GTP-bd"/>
</dbReference>
<dbReference type="OrthoDB" id="9989112at2759"/>
<dbReference type="SUPFAM" id="SSF52540">
    <property type="entry name" value="P-loop containing nucleoside triphosphate hydrolases"/>
    <property type="match status" value="1"/>
</dbReference>
<accession>D8LDH8</accession>